<dbReference type="PROSITE" id="PS51197">
    <property type="entry name" value="HTH_RRF2_2"/>
    <property type="match status" value="1"/>
</dbReference>
<accession>A0A3B8N2M5</accession>
<dbReference type="InterPro" id="IPR000944">
    <property type="entry name" value="Tscrpt_reg_Rrf2"/>
</dbReference>
<organism evidence="1 2">
    <name type="scientific">Thermodesulfobacterium commune</name>
    <dbReference type="NCBI Taxonomy" id="1741"/>
    <lineage>
        <taxon>Bacteria</taxon>
        <taxon>Pseudomonadati</taxon>
        <taxon>Thermodesulfobacteriota</taxon>
        <taxon>Thermodesulfobacteria</taxon>
        <taxon>Thermodesulfobacteriales</taxon>
        <taxon>Thermodesulfobacteriaceae</taxon>
        <taxon>Thermodesulfobacterium</taxon>
    </lineage>
</organism>
<dbReference type="NCBIfam" id="TIGR00738">
    <property type="entry name" value="rrf2_super"/>
    <property type="match status" value="1"/>
</dbReference>
<proteinExistence type="predicted"/>
<evidence type="ECO:0000313" key="2">
    <source>
        <dbReference type="Proteomes" id="UP000257240"/>
    </source>
</evidence>
<dbReference type="Gene3D" id="1.10.10.10">
    <property type="entry name" value="Winged helix-like DNA-binding domain superfamily/Winged helix DNA-binding domain"/>
    <property type="match status" value="1"/>
</dbReference>
<name>A0A3B8N2M5_9BACT</name>
<dbReference type="AlphaFoldDB" id="A0A3B8N2M5"/>
<reference evidence="1 2" key="1">
    <citation type="journal article" date="2018" name="Nat. Biotechnol.">
        <title>A standardized bacterial taxonomy based on genome phylogeny substantially revises the tree of life.</title>
        <authorList>
            <person name="Parks D.H."/>
            <person name="Chuvochina M."/>
            <person name="Waite D.W."/>
            <person name="Rinke C."/>
            <person name="Skarshewski A."/>
            <person name="Chaumeil P.A."/>
            <person name="Hugenholtz P."/>
        </authorList>
    </citation>
    <scope>NUCLEOTIDE SEQUENCE [LARGE SCALE GENOMIC DNA]</scope>
    <source>
        <strain evidence="1">UBA12529</strain>
    </source>
</reference>
<dbReference type="SUPFAM" id="SSF46785">
    <property type="entry name" value="Winged helix' DNA-binding domain"/>
    <property type="match status" value="1"/>
</dbReference>
<dbReference type="GO" id="GO:0005829">
    <property type="term" value="C:cytosol"/>
    <property type="evidence" value="ECO:0007669"/>
    <property type="project" value="TreeGrafter"/>
</dbReference>
<dbReference type="PANTHER" id="PTHR33221:SF2">
    <property type="entry name" value="TRANSCRIPTIONAL REGULATOR"/>
    <property type="match status" value="1"/>
</dbReference>
<dbReference type="InterPro" id="IPR036388">
    <property type="entry name" value="WH-like_DNA-bd_sf"/>
</dbReference>
<protein>
    <submittedName>
        <fullName evidence="1">Rrf2 family transcriptional regulator</fullName>
    </submittedName>
</protein>
<dbReference type="GO" id="GO:0003700">
    <property type="term" value="F:DNA-binding transcription factor activity"/>
    <property type="evidence" value="ECO:0007669"/>
    <property type="project" value="TreeGrafter"/>
</dbReference>
<dbReference type="Pfam" id="PF02082">
    <property type="entry name" value="Rrf2"/>
    <property type="match status" value="1"/>
</dbReference>
<comment type="caution">
    <text evidence="1">The sequence shown here is derived from an EMBL/GenBank/DDBJ whole genome shotgun (WGS) entry which is preliminary data.</text>
</comment>
<dbReference type="InterPro" id="IPR036390">
    <property type="entry name" value="WH_DNA-bd_sf"/>
</dbReference>
<dbReference type="PANTHER" id="PTHR33221">
    <property type="entry name" value="WINGED HELIX-TURN-HELIX TRANSCRIPTIONAL REGULATOR, RRF2 FAMILY"/>
    <property type="match status" value="1"/>
</dbReference>
<dbReference type="Proteomes" id="UP000257240">
    <property type="component" value="Unassembled WGS sequence"/>
</dbReference>
<dbReference type="EMBL" id="DLVE01000016">
    <property type="protein sequence ID" value="HAA83420.1"/>
    <property type="molecule type" value="Genomic_DNA"/>
</dbReference>
<sequence length="145" mass="16642">MLEFTAAQDYAIRMVLYLSCIYLYQGKTIASREEICRTMGIPKAFLAKIAQFLEKAGILTIKRGKTGGYQLLKKPSQISLLEVVEAFEGPITFTRCFIKKEQCKRIEFCPVNKVLHEINECFREKLSSYTFDKLAEAEILALKKE</sequence>
<evidence type="ECO:0000313" key="1">
    <source>
        <dbReference type="EMBL" id="HAA83420.1"/>
    </source>
</evidence>
<gene>
    <name evidence="1" type="ORF">DCE01_01300</name>
</gene>